<evidence type="ECO:0000256" key="6">
    <source>
        <dbReference type="ARBA" id="ARBA00023154"/>
    </source>
</evidence>
<comment type="similarity">
    <text evidence="1">Belongs to the transferase hexapeptide repeat family.</text>
</comment>
<evidence type="ECO:0000313" key="9">
    <source>
        <dbReference type="EMBL" id="NID12435.1"/>
    </source>
</evidence>
<keyword evidence="3 9" id="KW-0808">Transferase</keyword>
<reference evidence="10" key="1">
    <citation type="submission" date="2019-09" db="EMBL/GenBank/DDBJ databases">
        <authorList>
            <person name="Jung D.-H."/>
        </authorList>
    </citation>
    <scope>NUCLEOTIDE SEQUENCE [LARGE SCALE GENOMIC DNA]</scope>
    <source>
        <strain evidence="10">JA-25</strain>
    </source>
</reference>
<dbReference type="CDD" id="cd03350">
    <property type="entry name" value="LbH_THP_succinylT"/>
    <property type="match status" value="1"/>
</dbReference>
<evidence type="ECO:0000313" key="10">
    <source>
        <dbReference type="Proteomes" id="UP000606008"/>
    </source>
</evidence>
<dbReference type="Gene3D" id="2.160.10.10">
    <property type="entry name" value="Hexapeptide repeat proteins"/>
    <property type="match status" value="1"/>
</dbReference>
<keyword evidence="4" id="KW-0677">Repeat</keyword>
<name>A0ABX0QMP7_9BACT</name>
<evidence type="ECO:0000256" key="1">
    <source>
        <dbReference type="ARBA" id="ARBA00007274"/>
    </source>
</evidence>
<keyword evidence="5" id="KW-0220">Diaminopimelate biosynthesis</keyword>
<dbReference type="InterPro" id="IPR011004">
    <property type="entry name" value="Trimer_LpxA-like_sf"/>
</dbReference>
<evidence type="ECO:0000256" key="5">
    <source>
        <dbReference type="ARBA" id="ARBA00022915"/>
    </source>
</evidence>
<dbReference type="PANTHER" id="PTHR43300">
    <property type="entry name" value="ACETYLTRANSFERASE"/>
    <property type="match status" value="1"/>
</dbReference>
<sequence>MSSKITQILEAWADRSLISNPIYKATIDDVIQDLNDGKIRVAEPVGDEEGGEWQVNEWVKKAILLYFISQTMKPQEVGIFSYNDKIPLKTDFVAAGVRVVPPATVRHGAYLEAGAILMPSYVNIGAYVGARTMVDTWATVGSCAQIGSDVHLSGGVGIGGVLEPPQAAPVIIEDGAFIGSRCIVVEGARIGTRAVLGAGVTITGSSKVIDVTGDEPIEYKGFVPANSVVIPGSYTKEFAAGSYQVPCALIIGKRKPSTDLKTSLNEALRENNVAV</sequence>
<dbReference type="InterPro" id="IPR037133">
    <property type="entry name" value="THP_succinylTrfase_N_sf"/>
</dbReference>
<evidence type="ECO:0000256" key="2">
    <source>
        <dbReference type="ARBA" id="ARBA00022605"/>
    </source>
</evidence>
<evidence type="ECO:0000256" key="7">
    <source>
        <dbReference type="ARBA" id="ARBA00023315"/>
    </source>
</evidence>
<comment type="caution">
    <text evidence="9">The sequence shown here is derived from an EMBL/GenBank/DDBJ whole genome shotgun (WGS) entry which is preliminary data.</text>
</comment>
<dbReference type="Pfam" id="PF14805">
    <property type="entry name" value="THDPS_N_2"/>
    <property type="match status" value="1"/>
</dbReference>
<dbReference type="InterPro" id="IPR050179">
    <property type="entry name" value="Trans_hexapeptide_repeat"/>
</dbReference>
<feature type="domain" description="Tetrahydrodipicolinate-N-succinyltransferase chain A" evidence="8">
    <location>
        <begin position="7"/>
        <end position="67"/>
    </location>
</feature>
<evidence type="ECO:0000256" key="3">
    <source>
        <dbReference type="ARBA" id="ARBA00022679"/>
    </source>
</evidence>
<dbReference type="InterPro" id="IPR018357">
    <property type="entry name" value="Hexapep_transf_CS"/>
</dbReference>
<protein>
    <submittedName>
        <fullName evidence="9">2,3,4,5-tetrahydropyridine-2,6-dicarboxylate N-succinyltransferase</fullName>
        <ecNumber evidence="9">2.3.1.117</ecNumber>
    </submittedName>
</protein>
<dbReference type="PANTHER" id="PTHR43300:SF10">
    <property type="entry name" value="2,3,4,5-TETRAHYDROPYRIDINE-2,6-DICARBOXYLATE N-ACETYLTRANSFERASE"/>
    <property type="match status" value="1"/>
</dbReference>
<dbReference type="PROSITE" id="PS00101">
    <property type="entry name" value="HEXAPEP_TRANSFERASES"/>
    <property type="match status" value="1"/>
</dbReference>
<gene>
    <name evidence="9" type="ORF">F7231_19845</name>
</gene>
<accession>A0ABX0QMP7</accession>
<dbReference type="Pfam" id="PF14602">
    <property type="entry name" value="Hexapep_2"/>
    <property type="match status" value="1"/>
</dbReference>
<dbReference type="InterPro" id="IPR001451">
    <property type="entry name" value="Hexapep"/>
</dbReference>
<proteinExistence type="inferred from homology"/>
<keyword evidence="6" id="KW-0457">Lysine biosynthesis</keyword>
<keyword evidence="2" id="KW-0028">Amino-acid biosynthesis</keyword>
<dbReference type="RefSeq" id="WP_085413902.1">
    <property type="nucleotide sequence ID" value="NZ_WAEL01000007.1"/>
</dbReference>
<dbReference type="InterPro" id="IPR023180">
    <property type="entry name" value="THP_succinylTrfase_dom1"/>
</dbReference>
<keyword evidence="7 9" id="KW-0012">Acyltransferase</keyword>
<dbReference type="Proteomes" id="UP000606008">
    <property type="component" value="Unassembled WGS sequence"/>
</dbReference>
<evidence type="ECO:0000256" key="4">
    <source>
        <dbReference type="ARBA" id="ARBA00022737"/>
    </source>
</evidence>
<dbReference type="NCBIfam" id="NF008808">
    <property type="entry name" value="PRK11830.1"/>
    <property type="match status" value="1"/>
</dbReference>
<reference evidence="10" key="2">
    <citation type="submission" date="2023-07" db="EMBL/GenBank/DDBJ databases">
        <authorList>
            <person name="Jung D.-H."/>
        </authorList>
    </citation>
    <scope>NUCLEOTIDE SEQUENCE [LARGE SCALE GENOMIC DNA]</scope>
    <source>
        <strain evidence="10">JA-25</strain>
    </source>
</reference>
<dbReference type="Gene3D" id="1.10.166.10">
    <property type="entry name" value="Tetrahydrodipicolinate-N-succinyltransferase, N-terminal domain"/>
    <property type="match status" value="1"/>
</dbReference>
<dbReference type="EMBL" id="WAEL01000007">
    <property type="protein sequence ID" value="NID12435.1"/>
    <property type="molecule type" value="Genomic_DNA"/>
</dbReference>
<organism evidence="9 10">
    <name type="scientific">Fibrivirga algicola</name>
    <dbReference type="NCBI Taxonomy" id="2950420"/>
    <lineage>
        <taxon>Bacteria</taxon>
        <taxon>Pseudomonadati</taxon>
        <taxon>Bacteroidota</taxon>
        <taxon>Cytophagia</taxon>
        <taxon>Cytophagales</taxon>
        <taxon>Spirosomataceae</taxon>
        <taxon>Fibrivirga</taxon>
    </lineage>
</organism>
<keyword evidence="10" id="KW-1185">Reference proteome</keyword>
<evidence type="ECO:0000259" key="8">
    <source>
        <dbReference type="Pfam" id="PF14805"/>
    </source>
</evidence>
<dbReference type="EC" id="2.3.1.117" evidence="9"/>
<dbReference type="SUPFAM" id="SSF51161">
    <property type="entry name" value="Trimeric LpxA-like enzymes"/>
    <property type="match status" value="1"/>
</dbReference>
<dbReference type="GO" id="GO:0008666">
    <property type="term" value="F:2,3,4,5-tetrahydropyridine-2,6-dicarboxylate N-succinyltransferase activity"/>
    <property type="evidence" value="ECO:0007669"/>
    <property type="project" value="UniProtKB-EC"/>
</dbReference>